<dbReference type="InterPro" id="IPR035500">
    <property type="entry name" value="NHR-like_dom_sf"/>
</dbReference>
<dbReference type="PANTHER" id="PTHR46397:SF3">
    <property type="entry name" value="NR LBD DOMAIN-CONTAINING PROTEIN-RELATED"/>
    <property type="match status" value="1"/>
</dbReference>
<accession>A0A0K0D2W1</accession>
<evidence type="ECO:0000256" key="3">
    <source>
        <dbReference type="ARBA" id="ARBA00023163"/>
    </source>
</evidence>
<name>A0A0K0D2W1_ANGCA</name>
<dbReference type="PANTHER" id="PTHR46397">
    <property type="entry name" value="NUCLEAR HORMONE RECEPTOR FAMILY-RELATED"/>
    <property type="match status" value="1"/>
</dbReference>
<dbReference type="WBParaSite" id="ACAC_0000440601-mRNA-1">
    <property type="protein sequence ID" value="ACAC_0000440601-mRNA-1"/>
    <property type="gene ID" value="ACAC_0000440601"/>
</dbReference>
<protein>
    <submittedName>
        <fullName evidence="7">NR LBD domain-containing protein</fullName>
    </submittedName>
</protein>
<dbReference type="Gene3D" id="1.10.565.10">
    <property type="entry name" value="Retinoid X Receptor"/>
    <property type="match status" value="1"/>
</dbReference>
<reference evidence="7" key="2">
    <citation type="submission" date="2017-02" db="UniProtKB">
        <authorList>
            <consortium name="WormBaseParasite"/>
        </authorList>
    </citation>
    <scope>IDENTIFICATION</scope>
</reference>
<reference evidence="6" key="1">
    <citation type="submission" date="2012-09" db="EMBL/GenBank/DDBJ databases">
        <authorList>
            <person name="Martin A.A."/>
        </authorList>
    </citation>
    <scope>NUCLEOTIDE SEQUENCE</scope>
</reference>
<keyword evidence="4" id="KW-0675">Receptor</keyword>
<feature type="domain" description="NR LBD" evidence="5">
    <location>
        <begin position="1"/>
        <end position="202"/>
    </location>
</feature>
<sequence length="202" mass="23546">LNNNTPVYLRGLAEGSSGVPVFASPDLVLFDFSPMKWYVGFRKEEPVIRQIIFFKKFAFSPCIFHSHFRLCEGVCDSSWIIFRSLMPTKIRQWTNMCVPFCELHASFEEYALLKALTIWHLMFYKLSETGRNVCHRQRDLIMLALHQVCSKEALDPEVRMGSLLLAMSYVLEQVQALVHNYTMITFFDVMKCDSVLVDMFNY</sequence>
<dbReference type="Proteomes" id="UP000035642">
    <property type="component" value="Unassembled WGS sequence"/>
</dbReference>
<evidence type="ECO:0000256" key="2">
    <source>
        <dbReference type="ARBA" id="ARBA00023015"/>
    </source>
</evidence>
<dbReference type="SUPFAM" id="SSF48508">
    <property type="entry name" value="Nuclear receptor ligand-binding domain"/>
    <property type="match status" value="1"/>
</dbReference>
<organism evidence="6 7">
    <name type="scientific">Angiostrongylus cantonensis</name>
    <name type="common">Rat lungworm</name>
    <dbReference type="NCBI Taxonomy" id="6313"/>
    <lineage>
        <taxon>Eukaryota</taxon>
        <taxon>Metazoa</taxon>
        <taxon>Ecdysozoa</taxon>
        <taxon>Nematoda</taxon>
        <taxon>Chromadorea</taxon>
        <taxon>Rhabditida</taxon>
        <taxon>Rhabditina</taxon>
        <taxon>Rhabditomorpha</taxon>
        <taxon>Strongyloidea</taxon>
        <taxon>Metastrongylidae</taxon>
        <taxon>Angiostrongylus</taxon>
    </lineage>
</organism>
<evidence type="ECO:0000256" key="4">
    <source>
        <dbReference type="ARBA" id="ARBA00023170"/>
    </source>
</evidence>
<dbReference type="InterPro" id="IPR000536">
    <property type="entry name" value="Nucl_hrmn_rcpt_lig-bd"/>
</dbReference>
<evidence type="ECO:0000256" key="1">
    <source>
        <dbReference type="ARBA" id="ARBA00005993"/>
    </source>
</evidence>
<keyword evidence="3" id="KW-0804">Transcription</keyword>
<evidence type="ECO:0000259" key="5">
    <source>
        <dbReference type="PROSITE" id="PS51843"/>
    </source>
</evidence>
<keyword evidence="6" id="KW-1185">Reference proteome</keyword>
<dbReference type="Pfam" id="PF00104">
    <property type="entry name" value="Hormone_recep"/>
    <property type="match status" value="1"/>
</dbReference>
<dbReference type="SMART" id="SM00430">
    <property type="entry name" value="HOLI"/>
    <property type="match status" value="1"/>
</dbReference>
<keyword evidence="2" id="KW-0805">Transcription regulation</keyword>
<dbReference type="AlphaFoldDB" id="A0A0K0D2W1"/>
<evidence type="ECO:0000313" key="6">
    <source>
        <dbReference type="Proteomes" id="UP000035642"/>
    </source>
</evidence>
<evidence type="ECO:0000313" key="7">
    <source>
        <dbReference type="WBParaSite" id="ACAC_0000440601-mRNA-1"/>
    </source>
</evidence>
<comment type="similarity">
    <text evidence="1">Belongs to the nuclear hormone receptor family.</text>
</comment>
<dbReference type="STRING" id="6313.A0A0K0D2W1"/>
<proteinExistence type="inferred from homology"/>
<dbReference type="PROSITE" id="PS51843">
    <property type="entry name" value="NR_LBD"/>
    <property type="match status" value="1"/>
</dbReference>